<evidence type="ECO:0000256" key="1">
    <source>
        <dbReference type="ARBA" id="ARBA00004141"/>
    </source>
</evidence>
<accession>A0A0B5QHN4</accession>
<protein>
    <submittedName>
        <fullName evidence="7">Nodulation efficiency protein D</fullName>
    </submittedName>
</protein>
<evidence type="ECO:0000256" key="4">
    <source>
        <dbReference type="ARBA" id="ARBA00023136"/>
    </source>
</evidence>
<keyword evidence="4 5" id="KW-0472">Membrane</keyword>
<dbReference type="STRING" id="1520.LF65_01098"/>
<dbReference type="InterPro" id="IPR052165">
    <property type="entry name" value="Membrane_assoc_protease"/>
</dbReference>
<evidence type="ECO:0000256" key="3">
    <source>
        <dbReference type="ARBA" id="ARBA00022989"/>
    </source>
</evidence>
<dbReference type="Proteomes" id="UP000031866">
    <property type="component" value="Chromosome"/>
</dbReference>
<evidence type="ECO:0000313" key="7">
    <source>
        <dbReference type="EMBL" id="AJG97716.1"/>
    </source>
</evidence>
<dbReference type="SUPFAM" id="SSF141322">
    <property type="entry name" value="NfeD domain-like"/>
    <property type="match status" value="1"/>
</dbReference>
<dbReference type="PANTHER" id="PTHR33507">
    <property type="entry name" value="INNER MEMBRANE PROTEIN YBBJ"/>
    <property type="match status" value="1"/>
</dbReference>
<proteinExistence type="predicted"/>
<dbReference type="InterPro" id="IPR012340">
    <property type="entry name" value="NA-bd_OB-fold"/>
</dbReference>
<reference evidence="8" key="1">
    <citation type="submission" date="2014-12" db="EMBL/GenBank/DDBJ databases">
        <title>Genome sequence of Clostridium beijerinckii strain 59B.</title>
        <authorList>
            <person name="Little G.T."/>
            <person name="Minton N.P."/>
        </authorList>
    </citation>
    <scope>NUCLEOTIDE SEQUENCE [LARGE SCALE GENOMIC DNA]</scope>
    <source>
        <strain evidence="8">59B</strain>
    </source>
</reference>
<dbReference type="AlphaFoldDB" id="A0A0B5QHN4"/>
<dbReference type="PANTHER" id="PTHR33507:SF3">
    <property type="entry name" value="INNER MEMBRANE PROTEIN YBBJ"/>
    <property type="match status" value="1"/>
</dbReference>
<dbReference type="EMBL" id="CP010086">
    <property type="protein sequence ID" value="AJG97716.1"/>
    <property type="molecule type" value="Genomic_DNA"/>
</dbReference>
<sequence length="143" mass="15892">MGAAVFWLIIAICVFAIDILTSNFCFTLFSVGAVAAAVCGVMEVPFIIQIIVFSVLNIISFAIGYPLLKKKFKVINERIPLMEETYVGKIMISEKEISDKAQIKVGGEYWTVINEGDMIHKGDKFIITGIEGIKLKIKKVQED</sequence>
<gene>
    <name evidence="7" type="ORF">LF65_01098</name>
</gene>
<evidence type="ECO:0000256" key="5">
    <source>
        <dbReference type="SAM" id="Phobius"/>
    </source>
</evidence>
<feature type="domain" description="NfeD-like C-terminal" evidence="6">
    <location>
        <begin position="84"/>
        <end position="139"/>
    </location>
</feature>
<dbReference type="KEGG" id="cbei:LF65_01098"/>
<dbReference type="InterPro" id="IPR002810">
    <property type="entry name" value="NfeD-like_C"/>
</dbReference>
<dbReference type="OrthoDB" id="1726749at2"/>
<feature type="transmembrane region" description="Helical" evidence="5">
    <location>
        <begin position="45"/>
        <end position="68"/>
    </location>
</feature>
<dbReference type="Pfam" id="PF01957">
    <property type="entry name" value="NfeD"/>
    <property type="match status" value="1"/>
</dbReference>
<evidence type="ECO:0000313" key="8">
    <source>
        <dbReference type="Proteomes" id="UP000031866"/>
    </source>
</evidence>
<evidence type="ECO:0000256" key="2">
    <source>
        <dbReference type="ARBA" id="ARBA00022692"/>
    </source>
</evidence>
<dbReference type="Gene3D" id="2.40.50.140">
    <property type="entry name" value="Nucleic acid-binding proteins"/>
    <property type="match status" value="1"/>
</dbReference>
<keyword evidence="2 5" id="KW-0812">Transmembrane</keyword>
<dbReference type="RefSeq" id="WP_041894684.1">
    <property type="nucleotide sequence ID" value="NZ_CP010086.2"/>
</dbReference>
<dbReference type="GO" id="GO:0005886">
    <property type="term" value="C:plasma membrane"/>
    <property type="evidence" value="ECO:0007669"/>
    <property type="project" value="TreeGrafter"/>
</dbReference>
<comment type="subcellular location">
    <subcellularLocation>
        <location evidence="1">Membrane</location>
        <topology evidence="1">Multi-pass membrane protein</topology>
    </subcellularLocation>
</comment>
<evidence type="ECO:0000259" key="6">
    <source>
        <dbReference type="Pfam" id="PF01957"/>
    </source>
</evidence>
<keyword evidence="3 5" id="KW-1133">Transmembrane helix</keyword>
<name>A0A0B5QHN4_CLOBE</name>
<organism evidence="7 8">
    <name type="scientific">Clostridium beijerinckii</name>
    <name type="common">Clostridium MP</name>
    <dbReference type="NCBI Taxonomy" id="1520"/>
    <lineage>
        <taxon>Bacteria</taxon>
        <taxon>Bacillati</taxon>
        <taxon>Bacillota</taxon>
        <taxon>Clostridia</taxon>
        <taxon>Eubacteriales</taxon>
        <taxon>Clostridiaceae</taxon>
        <taxon>Clostridium</taxon>
    </lineage>
</organism>